<organism evidence="2">
    <name type="scientific">marine sediment metagenome</name>
    <dbReference type="NCBI Taxonomy" id="412755"/>
    <lineage>
        <taxon>unclassified sequences</taxon>
        <taxon>metagenomes</taxon>
        <taxon>ecological metagenomes</taxon>
    </lineage>
</organism>
<gene>
    <name evidence="2" type="ORF">S01H1_49565</name>
</gene>
<evidence type="ECO:0000256" key="1">
    <source>
        <dbReference type="SAM" id="MobiDB-lite"/>
    </source>
</evidence>
<dbReference type="SUPFAM" id="SSF54001">
    <property type="entry name" value="Cysteine proteinases"/>
    <property type="match status" value="1"/>
</dbReference>
<dbReference type="Gene3D" id="3.90.70.10">
    <property type="entry name" value="Cysteine proteinases"/>
    <property type="match status" value="1"/>
</dbReference>
<dbReference type="InterPro" id="IPR038765">
    <property type="entry name" value="Papain-like_cys_pep_sf"/>
</dbReference>
<dbReference type="AlphaFoldDB" id="X0XE87"/>
<evidence type="ECO:0000313" key="2">
    <source>
        <dbReference type="EMBL" id="GAG23286.1"/>
    </source>
</evidence>
<proteinExistence type="predicted"/>
<feature type="non-terminal residue" evidence="2">
    <location>
        <position position="114"/>
    </location>
</feature>
<feature type="region of interest" description="Disordered" evidence="1">
    <location>
        <begin position="36"/>
        <end position="114"/>
    </location>
</feature>
<name>X0XE87_9ZZZZ</name>
<dbReference type="EMBL" id="BARS01031892">
    <property type="protein sequence ID" value="GAG23286.1"/>
    <property type="molecule type" value="Genomic_DNA"/>
</dbReference>
<reference evidence="2" key="1">
    <citation type="journal article" date="2014" name="Front. Microbiol.">
        <title>High frequency of phylogenetically diverse reductive dehalogenase-homologous genes in deep subseafloor sedimentary metagenomes.</title>
        <authorList>
            <person name="Kawai M."/>
            <person name="Futagami T."/>
            <person name="Toyoda A."/>
            <person name="Takaki Y."/>
            <person name="Nishi S."/>
            <person name="Hori S."/>
            <person name="Arai W."/>
            <person name="Tsubouchi T."/>
            <person name="Morono Y."/>
            <person name="Uchiyama I."/>
            <person name="Ito T."/>
            <person name="Fujiyama A."/>
            <person name="Inagaki F."/>
            <person name="Takami H."/>
        </authorList>
    </citation>
    <scope>NUCLEOTIDE SEQUENCE</scope>
    <source>
        <strain evidence="2">Expedition CK06-06</strain>
    </source>
</reference>
<accession>X0XE87</accession>
<sequence>MVPRGRLKKGLPAVLLAIISLILLASIIIVPAQAAEPPQPQMEEAPKREPPQQPPPVIDGHGTGFIPPEMDLSHLKGQQVREGFEASEPSVGQPPESFDWRTTGKVTSVKNQGA</sequence>
<protein>
    <submittedName>
        <fullName evidence="2">Uncharacterized protein</fullName>
    </submittedName>
</protein>
<comment type="caution">
    <text evidence="2">The sequence shown here is derived from an EMBL/GenBank/DDBJ whole genome shotgun (WGS) entry which is preliminary data.</text>
</comment>
<feature type="compositionally biased region" description="Polar residues" evidence="1">
    <location>
        <begin position="104"/>
        <end position="114"/>
    </location>
</feature>